<feature type="region of interest" description="Disordered" evidence="1">
    <location>
        <begin position="107"/>
        <end position="142"/>
    </location>
</feature>
<evidence type="ECO:0000313" key="2">
    <source>
        <dbReference type="EMBL" id="KAJ1184251.1"/>
    </source>
</evidence>
<protein>
    <submittedName>
        <fullName evidence="2">Uncharacterized protein</fullName>
    </submittedName>
</protein>
<proteinExistence type="predicted"/>
<evidence type="ECO:0000313" key="3">
    <source>
        <dbReference type="Proteomes" id="UP001066276"/>
    </source>
</evidence>
<accession>A0AAV7U6U2</accession>
<name>A0AAV7U6U2_PLEWA</name>
<keyword evidence="3" id="KW-1185">Reference proteome</keyword>
<dbReference type="Proteomes" id="UP001066276">
    <property type="component" value="Chromosome 3_1"/>
</dbReference>
<gene>
    <name evidence="2" type="ORF">NDU88_001059</name>
</gene>
<comment type="caution">
    <text evidence="2">The sequence shown here is derived from an EMBL/GenBank/DDBJ whole genome shotgun (WGS) entry which is preliminary data.</text>
</comment>
<evidence type="ECO:0000256" key="1">
    <source>
        <dbReference type="SAM" id="MobiDB-lite"/>
    </source>
</evidence>
<dbReference type="EMBL" id="JANPWB010000005">
    <property type="protein sequence ID" value="KAJ1184251.1"/>
    <property type="molecule type" value="Genomic_DNA"/>
</dbReference>
<sequence length="142" mass="15794">MLLLTSAHRATSRAYHCPWRTPAAQRPPGPPQPHLSWPPTHRVQGRRTTRTTAGRAGLPPAPATRLRFAALFLRGCPDPMGHTAIRGSGCDHPGLLAAPLPGWRKLYPRPRRWSSDKHVRSRRHLGHAPPSDVLEPECQYPP</sequence>
<organism evidence="2 3">
    <name type="scientific">Pleurodeles waltl</name>
    <name type="common">Iberian ribbed newt</name>
    <dbReference type="NCBI Taxonomy" id="8319"/>
    <lineage>
        <taxon>Eukaryota</taxon>
        <taxon>Metazoa</taxon>
        <taxon>Chordata</taxon>
        <taxon>Craniata</taxon>
        <taxon>Vertebrata</taxon>
        <taxon>Euteleostomi</taxon>
        <taxon>Amphibia</taxon>
        <taxon>Batrachia</taxon>
        <taxon>Caudata</taxon>
        <taxon>Salamandroidea</taxon>
        <taxon>Salamandridae</taxon>
        <taxon>Pleurodelinae</taxon>
        <taxon>Pleurodeles</taxon>
    </lineage>
</organism>
<reference evidence="2" key="1">
    <citation type="journal article" date="2022" name="bioRxiv">
        <title>Sequencing and chromosome-scale assembly of the giantPleurodeles waltlgenome.</title>
        <authorList>
            <person name="Brown T."/>
            <person name="Elewa A."/>
            <person name="Iarovenko S."/>
            <person name="Subramanian E."/>
            <person name="Araus A.J."/>
            <person name="Petzold A."/>
            <person name="Susuki M."/>
            <person name="Suzuki K.-i.T."/>
            <person name="Hayashi T."/>
            <person name="Toyoda A."/>
            <person name="Oliveira C."/>
            <person name="Osipova E."/>
            <person name="Leigh N.D."/>
            <person name="Simon A."/>
            <person name="Yun M.H."/>
        </authorList>
    </citation>
    <scope>NUCLEOTIDE SEQUENCE</scope>
    <source>
        <strain evidence="2">20211129_DDA</strain>
        <tissue evidence="2">Liver</tissue>
    </source>
</reference>
<feature type="region of interest" description="Disordered" evidence="1">
    <location>
        <begin position="16"/>
        <end position="61"/>
    </location>
</feature>
<dbReference type="AlphaFoldDB" id="A0AAV7U6U2"/>